<protein>
    <recommendedName>
        <fullName evidence="1">Beta-lactamase class A catalytic domain-containing protein</fullName>
    </recommendedName>
</protein>
<evidence type="ECO:0000313" key="3">
    <source>
        <dbReference type="Proteomes" id="UP000658225"/>
    </source>
</evidence>
<evidence type="ECO:0000259" key="1">
    <source>
        <dbReference type="Pfam" id="PF13354"/>
    </source>
</evidence>
<name>A0A927MHQ9_9BACL</name>
<dbReference type="Gene3D" id="3.40.710.10">
    <property type="entry name" value="DD-peptidase/beta-lactamase superfamily"/>
    <property type="match status" value="1"/>
</dbReference>
<dbReference type="InterPro" id="IPR045155">
    <property type="entry name" value="Beta-lactam_cat"/>
</dbReference>
<dbReference type="EMBL" id="JADBEL010000001">
    <property type="protein sequence ID" value="MBE1553242.1"/>
    <property type="molecule type" value="Genomic_DNA"/>
</dbReference>
<organism evidence="2 3">
    <name type="scientific">Sporosarcina limicola</name>
    <dbReference type="NCBI Taxonomy" id="34101"/>
    <lineage>
        <taxon>Bacteria</taxon>
        <taxon>Bacillati</taxon>
        <taxon>Bacillota</taxon>
        <taxon>Bacilli</taxon>
        <taxon>Bacillales</taxon>
        <taxon>Caryophanaceae</taxon>
        <taxon>Sporosarcina</taxon>
    </lineage>
</organism>
<proteinExistence type="predicted"/>
<dbReference type="InterPro" id="IPR012338">
    <property type="entry name" value="Beta-lactam/transpept-like"/>
</dbReference>
<dbReference type="GO" id="GO:0030655">
    <property type="term" value="P:beta-lactam antibiotic catabolic process"/>
    <property type="evidence" value="ECO:0007669"/>
    <property type="project" value="InterPro"/>
</dbReference>
<sequence length="268" mass="30495">MEKVLEKLKELESGEVGIIIYSQVKQDILLSLNKGLLMPLASAAKVAIAFCIAKLVEERHYKWTDIIENIILNPEEDSNELYPHFQSRENLALQDAVEVMIACHDSFVADRIVQFCGGWEMINNKIKSYFKNINITQNPRDLDNNGELSEMLELLRLIHHGYKTNPDLWIPVINGLVRQRGDIEGIPSHFLNHMTGGLDNVVVDIGVMGEFSKKPLLFVLGAKGLPNRYKEKLADEIIIDAMKLLYDEYCNQEVELENKSLSNSYSAY</sequence>
<evidence type="ECO:0000313" key="2">
    <source>
        <dbReference type="EMBL" id="MBE1553242.1"/>
    </source>
</evidence>
<dbReference type="Proteomes" id="UP000658225">
    <property type="component" value="Unassembled WGS sequence"/>
</dbReference>
<gene>
    <name evidence="2" type="ORF">H4683_000311</name>
</gene>
<dbReference type="Pfam" id="PF13354">
    <property type="entry name" value="Beta-lactamase2"/>
    <property type="match status" value="1"/>
</dbReference>
<dbReference type="AlphaFoldDB" id="A0A927MHQ9"/>
<comment type="caution">
    <text evidence="2">The sequence shown here is derived from an EMBL/GenBank/DDBJ whole genome shotgun (WGS) entry which is preliminary data.</text>
</comment>
<feature type="domain" description="Beta-lactamase class A catalytic" evidence="1">
    <location>
        <begin position="25"/>
        <end position="217"/>
    </location>
</feature>
<dbReference type="GO" id="GO:0008800">
    <property type="term" value="F:beta-lactamase activity"/>
    <property type="evidence" value="ECO:0007669"/>
    <property type="project" value="InterPro"/>
</dbReference>
<keyword evidence="3" id="KW-1185">Reference proteome</keyword>
<dbReference type="SUPFAM" id="SSF56601">
    <property type="entry name" value="beta-lactamase/transpeptidase-like"/>
    <property type="match status" value="1"/>
</dbReference>
<accession>A0A927MHQ9</accession>
<reference evidence="2" key="1">
    <citation type="submission" date="2020-10" db="EMBL/GenBank/DDBJ databases">
        <title>Genomic Encyclopedia of Type Strains, Phase IV (KMG-IV): sequencing the most valuable type-strain genomes for metagenomic binning, comparative biology and taxonomic classification.</title>
        <authorList>
            <person name="Goeker M."/>
        </authorList>
    </citation>
    <scope>NUCLEOTIDE SEQUENCE</scope>
    <source>
        <strain evidence="2">DSM 13886</strain>
    </source>
</reference>
<dbReference type="RefSeq" id="WP_192597056.1">
    <property type="nucleotide sequence ID" value="NZ_JADBEL010000001.1"/>
</dbReference>